<name>A0A1I7GNH8_9PROT</name>
<dbReference type="Gene3D" id="2.30.30.180">
    <property type="entry name" value="Ribosome maturation factor RimP, C-terminal domain"/>
    <property type="match status" value="1"/>
</dbReference>
<dbReference type="PANTHER" id="PTHR33867:SF1">
    <property type="entry name" value="RIBOSOME MATURATION FACTOR RIMP"/>
    <property type="match status" value="1"/>
</dbReference>
<dbReference type="SUPFAM" id="SSF75420">
    <property type="entry name" value="YhbC-like, N-terminal domain"/>
    <property type="match status" value="1"/>
</dbReference>
<dbReference type="CDD" id="cd01734">
    <property type="entry name" value="YlxS_C"/>
    <property type="match status" value="1"/>
</dbReference>
<accession>A0A1I7GNH8</accession>
<dbReference type="GO" id="GO:0005829">
    <property type="term" value="C:cytosol"/>
    <property type="evidence" value="ECO:0007669"/>
    <property type="project" value="TreeGrafter"/>
</dbReference>
<dbReference type="Pfam" id="PF02576">
    <property type="entry name" value="RimP_N"/>
    <property type="match status" value="1"/>
</dbReference>
<dbReference type="InterPro" id="IPR036847">
    <property type="entry name" value="RimP_C_sf"/>
</dbReference>
<dbReference type="SUPFAM" id="SSF74942">
    <property type="entry name" value="YhbC-like, C-terminal domain"/>
    <property type="match status" value="1"/>
</dbReference>
<dbReference type="Gene3D" id="3.30.300.70">
    <property type="entry name" value="RimP-like superfamily, N-terminal"/>
    <property type="match status" value="1"/>
</dbReference>
<dbReference type="Pfam" id="PF17384">
    <property type="entry name" value="DUF150_C"/>
    <property type="match status" value="1"/>
</dbReference>
<dbReference type="EMBL" id="FPBL01000003">
    <property type="protein sequence ID" value="SFU49816.1"/>
    <property type="molecule type" value="Genomic_DNA"/>
</dbReference>
<dbReference type="PANTHER" id="PTHR33867">
    <property type="entry name" value="RIBOSOME MATURATION FACTOR RIMP"/>
    <property type="match status" value="1"/>
</dbReference>
<gene>
    <name evidence="3" type="primary">rimP</name>
    <name evidence="6" type="ORF">SAMN05216339_10365</name>
</gene>
<organism evidence="6 7">
    <name type="scientific">Nitrosomonas eutropha</name>
    <dbReference type="NCBI Taxonomy" id="916"/>
    <lineage>
        <taxon>Bacteria</taxon>
        <taxon>Pseudomonadati</taxon>
        <taxon>Pseudomonadota</taxon>
        <taxon>Betaproteobacteria</taxon>
        <taxon>Nitrosomonadales</taxon>
        <taxon>Nitrosomonadaceae</taxon>
        <taxon>Nitrosomonas</taxon>
    </lineage>
</organism>
<dbReference type="InterPro" id="IPR003728">
    <property type="entry name" value="Ribosome_maturation_RimP"/>
</dbReference>
<keyword evidence="1 3" id="KW-0963">Cytoplasm</keyword>
<protein>
    <recommendedName>
        <fullName evidence="3">Ribosome maturation factor RimP</fullName>
    </recommendedName>
</protein>
<dbReference type="AlphaFoldDB" id="A0A1I7GNH8"/>
<dbReference type="GO" id="GO:0000028">
    <property type="term" value="P:ribosomal small subunit assembly"/>
    <property type="evidence" value="ECO:0007669"/>
    <property type="project" value="TreeGrafter"/>
</dbReference>
<dbReference type="HAMAP" id="MF_01077">
    <property type="entry name" value="RimP"/>
    <property type="match status" value="1"/>
</dbReference>
<comment type="subcellular location">
    <subcellularLocation>
        <location evidence="3">Cytoplasm</location>
    </subcellularLocation>
</comment>
<evidence type="ECO:0000256" key="2">
    <source>
        <dbReference type="ARBA" id="ARBA00022517"/>
    </source>
</evidence>
<proteinExistence type="inferred from homology"/>
<dbReference type="GO" id="GO:0006412">
    <property type="term" value="P:translation"/>
    <property type="evidence" value="ECO:0007669"/>
    <property type="project" value="TreeGrafter"/>
</dbReference>
<dbReference type="Proteomes" id="UP000183926">
    <property type="component" value="Unassembled WGS sequence"/>
</dbReference>
<evidence type="ECO:0000259" key="5">
    <source>
        <dbReference type="Pfam" id="PF17384"/>
    </source>
</evidence>
<comment type="function">
    <text evidence="3">Required for maturation of 30S ribosomal subunits.</text>
</comment>
<sequence>MCFEGGLVSPFFICGGAMSLFELLEPTIAGLGYELVDIEQSTPGRLLRVFVDKKDGAITLDDCVAVSNHLSQLLAVENIDYNRLEVSSPGLDRPLKKRADFVRFVGESIRIRLRIALQGQRNFVGILTEVGDDALVLNVDGKLLQFELKNLEKARLIPRL</sequence>
<reference evidence="6 7" key="1">
    <citation type="submission" date="2016-10" db="EMBL/GenBank/DDBJ databases">
        <authorList>
            <person name="de Groot N.N."/>
        </authorList>
    </citation>
    <scope>NUCLEOTIDE SEQUENCE [LARGE SCALE GENOMIC DNA]</scope>
    <source>
        <strain evidence="6 7">Nm24</strain>
    </source>
</reference>
<keyword evidence="2 3" id="KW-0690">Ribosome biogenesis</keyword>
<evidence type="ECO:0000256" key="3">
    <source>
        <dbReference type="HAMAP-Rule" id="MF_01077"/>
    </source>
</evidence>
<dbReference type="InterPro" id="IPR035956">
    <property type="entry name" value="RimP_N_sf"/>
</dbReference>
<evidence type="ECO:0000256" key="1">
    <source>
        <dbReference type="ARBA" id="ARBA00022490"/>
    </source>
</evidence>
<feature type="domain" description="Ribosome maturation factor RimP N-terminal" evidence="4">
    <location>
        <begin position="23"/>
        <end position="92"/>
    </location>
</feature>
<evidence type="ECO:0000313" key="6">
    <source>
        <dbReference type="EMBL" id="SFU49816.1"/>
    </source>
</evidence>
<comment type="similarity">
    <text evidence="3">Belongs to the RimP family.</text>
</comment>
<feature type="domain" description="Ribosome maturation factor RimP C-terminal" evidence="5">
    <location>
        <begin position="95"/>
        <end position="159"/>
    </location>
</feature>
<dbReference type="InterPro" id="IPR028998">
    <property type="entry name" value="RimP_C"/>
</dbReference>
<evidence type="ECO:0000259" key="4">
    <source>
        <dbReference type="Pfam" id="PF02576"/>
    </source>
</evidence>
<evidence type="ECO:0000313" key="7">
    <source>
        <dbReference type="Proteomes" id="UP000183926"/>
    </source>
</evidence>
<dbReference type="InterPro" id="IPR028989">
    <property type="entry name" value="RimP_N"/>
</dbReference>
<dbReference type="NCBIfam" id="NF000929">
    <property type="entry name" value="PRK00092.2-1"/>
    <property type="match status" value="1"/>
</dbReference>